<accession>A0A8S3ZH02</accession>
<dbReference type="PANTHER" id="PTHR21529">
    <property type="entry name" value="MAMMARY TURMOR VIRUS RECEPTOR HOMOLOG 1, 2 MTVR1, 2"/>
    <property type="match status" value="1"/>
</dbReference>
<keyword evidence="2" id="KW-1185">Reference proteome</keyword>
<comment type="caution">
    <text evidence="1">The sequence shown here is derived from an EMBL/GenBank/DDBJ whole genome shotgun (WGS) entry which is preliminary data.</text>
</comment>
<feature type="non-terminal residue" evidence="1">
    <location>
        <position position="1"/>
    </location>
</feature>
<dbReference type="OrthoDB" id="6141467at2759"/>
<dbReference type="EMBL" id="CAJHNH020003180">
    <property type="protein sequence ID" value="CAG5128713.1"/>
    <property type="molecule type" value="Genomic_DNA"/>
</dbReference>
<dbReference type="Proteomes" id="UP000678393">
    <property type="component" value="Unassembled WGS sequence"/>
</dbReference>
<evidence type="ECO:0000313" key="2">
    <source>
        <dbReference type="Proteomes" id="UP000678393"/>
    </source>
</evidence>
<organism evidence="1 2">
    <name type="scientific">Candidula unifasciata</name>
    <dbReference type="NCBI Taxonomy" id="100452"/>
    <lineage>
        <taxon>Eukaryota</taxon>
        <taxon>Metazoa</taxon>
        <taxon>Spiralia</taxon>
        <taxon>Lophotrochozoa</taxon>
        <taxon>Mollusca</taxon>
        <taxon>Gastropoda</taxon>
        <taxon>Heterobranchia</taxon>
        <taxon>Euthyneura</taxon>
        <taxon>Panpulmonata</taxon>
        <taxon>Eupulmonata</taxon>
        <taxon>Stylommatophora</taxon>
        <taxon>Helicina</taxon>
        <taxon>Helicoidea</taxon>
        <taxon>Geomitridae</taxon>
        <taxon>Candidula</taxon>
    </lineage>
</organism>
<dbReference type="InterPro" id="IPR039904">
    <property type="entry name" value="TRANK1"/>
</dbReference>
<evidence type="ECO:0000313" key="1">
    <source>
        <dbReference type="EMBL" id="CAG5128713.1"/>
    </source>
</evidence>
<sequence>AKKEWRVVTEFLLKSLNTEVTSENIDSLVEIDTDVLAQSRTRPLHFDPTQHKILNSELKHLYTAITRARVNVWIFDEDSERRAPMFEYFKARGLVKCMGTEECENVNEAIMFADKSTAKEWKLAGDKYMHQKLYTVAAKCYRLAEQPEKEKVAIAFQTALEASRMKATPKAMRDKYFTSGTQFVECGHLHQAAICFQNSHDFLLSALAFEKSGQFEAAATQYLRVQKPIDASQCLEQAGMFGRAVRVLVDNELFDRAIDCLHRYEMEVKRFKDEGKPVSAVLIENKPSDLHSEESLCYRSANAHFTRGDKCKAIESIKRSKKVENQVLFLKEKELWEELALILRKQGDTEQAALYKLRSGHAEEALEWAQQGFHKSLTAFIYLVMARSYENVENKLEKLKQYASSALIIYTELQDYRGQALSKLMLGKHTSNLKQTAEAQHDFTNAKPPNVAGAFECFKILAAAKQNWNSLKDCHEAIKNISNGFLMIDMLLNPAAENSDKHQLCLSFYGLEMDAVRQQVKWYPHEYPFCQDFLGPAQKEARCVTLSKKEAVSGLVKYFISNIEKWAMMVHRWLEEHMFSRTQCIIYKQGQVCSTEGCKYMHKPYESRQEELEALNFLLCSVHLDYSMQTGMEKLGENKAKSDVQYPQMEATKWNSVKELIQFVCPAHPSALRCHFEHVHEIVRKVQTSKVLPQLERYFRYLWDNPGRVGRGVSQKISKERCKSADWIVQACFFASLFRLKINVAAEVSDLEKKLMNSSRKDWDLQTFSSMLSLLQRVKTLEALIVKLFAQDFSSHLRVDTKISSRFV</sequence>
<dbReference type="SUPFAM" id="SSF48452">
    <property type="entry name" value="TPR-like"/>
    <property type="match status" value="1"/>
</dbReference>
<reference evidence="1" key="1">
    <citation type="submission" date="2021-04" db="EMBL/GenBank/DDBJ databases">
        <authorList>
            <consortium name="Molecular Ecology Group"/>
        </authorList>
    </citation>
    <scope>NUCLEOTIDE SEQUENCE</scope>
</reference>
<gene>
    <name evidence="1" type="ORF">CUNI_LOCUS14271</name>
</gene>
<dbReference type="InterPro" id="IPR011990">
    <property type="entry name" value="TPR-like_helical_dom_sf"/>
</dbReference>
<dbReference type="PANTHER" id="PTHR21529:SF4">
    <property type="entry name" value="TPR AND ANKYRIN REPEAT-CONTAINING PROTEIN 1"/>
    <property type="match status" value="1"/>
</dbReference>
<dbReference type="AlphaFoldDB" id="A0A8S3ZH02"/>
<dbReference type="Gene3D" id="1.25.40.10">
    <property type="entry name" value="Tetratricopeptide repeat domain"/>
    <property type="match status" value="1"/>
</dbReference>
<proteinExistence type="predicted"/>
<protein>
    <submittedName>
        <fullName evidence="1">Uncharacterized protein</fullName>
    </submittedName>
</protein>
<name>A0A8S3ZH02_9EUPU</name>